<dbReference type="InterPro" id="IPR029044">
    <property type="entry name" value="Nucleotide-diphossugar_trans"/>
</dbReference>
<feature type="transmembrane region" description="Helical" evidence="1">
    <location>
        <begin position="12"/>
        <end position="31"/>
    </location>
</feature>
<dbReference type="GO" id="GO:0006487">
    <property type="term" value="P:protein N-linked glycosylation"/>
    <property type="evidence" value="ECO:0007669"/>
    <property type="project" value="TreeGrafter"/>
</dbReference>
<dbReference type="PANTHER" id="PTHR31834">
    <property type="entry name" value="INITIATION-SPECIFIC ALPHA-1,6-MANNOSYLTRANSFERASE"/>
    <property type="match status" value="1"/>
</dbReference>
<keyword evidence="1" id="KW-0472">Membrane</keyword>
<keyword evidence="1" id="KW-1133">Transmembrane helix</keyword>
<proteinExistence type="predicted"/>
<evidence type="ECO:0008006" key="5">
    <source>
        <dbReference type="Google" id="ProtNLM"/>
    </source>
</evidence>
<dbReference type="Proteomes" id="UP000663844">
    <property type="component" value="Unassembled WGS sequence"/>
</dbReference>
<evidence type="ECO:0000313" key="2">
    <source>
        <dbReference type="EMBL" id="CAF0745206.1"/>
    </source>
</evidence>
<comment type="caution">
    <text evidence="2">The sequence shown here is derived from an EMBL/GenBank/DDBJ whole genome shotgun (WGS) entry which is preliminary data.</text>
</comment>
<dbReference type="EMBL" id="CAJOAZ010002511">
    <property type="protein sequence ID" value="CAF3935667.1"/>
    <property type="molecule type" value="Genomic_DNA"/>
</dbReference>
<evidence type="ECO:0000256" key="1">
    <source>
        <dbReference type="SAM" id="Phobius"/>
    </source>
</evidence>
<reference evidence="2" key="1">
    <citation type="submission" date="2021-02" db="EMBL/GenBank/DDBJ databases">
        <authorList>
            <person name="Nowell W R."/>
        </authorList>
    </citation>
    <scope>NUCLEOTIDE SEQUENCE</scope>
</reference>
<sequence>MVRLRRIRRNPFRLSLLSKILILIFILWQLFNWYSISNTDSLEIIQWSGIPIYVPNIPKHIIQTSKSSSDVNIAANSFIRLNPTYQYIHYNDSIAENFVRRTMPDYIYQTYISLPESVMKADYFRYIVLLVKGGIYTDMDTICLQPIDTWIKGMIMNRTGLIIGIEADASLWDVWQGDYARQIQFVQWTIAAAPGHPILYDIVKRIADISRTMIRDMTSEKQILEWTGPAIWTDVITNYISIKYGFSWRNFKNLNQPLLIGNDIYVLPITAFSPGLNRMGSKPITDPEAKVQHFFQGSWRKSNEKRSVKRKRSSH</sequence>
<dbReference type="SUPFAM" id="SSF53448">
    <property type="entry name" value="Nucleotide-diphospho-sugar transferases"/>
    <property type="match status" value="1"/>
</dbReference>
<name>A0A813NUI7_9BILA</name>
<dbReference type="InterPro" id="IPR039367">
    <property type="entry name" value="Och1-like"/>
</dbReference>
<dbReference type="PANTHER" id="PTHR31834:SF1">
    <property type="entry name" value="INITIATION-SPECIFIC ALPHA-1,6-MANNOSYLTRANSFERASE"/>
    <property type="match status" value="1"/>
</dbReference>
<dbReference type="Pfam" id="PF04488">
    <property type="entry name" value="Gly_transf_sug"/>
    <property type="match status" value="1"/>
</dbReference>
<dbReference type="Proteomes" id="UP000663845">
    <property type="component" value="Unassembled WGS sequence"/>
</dbReference>
<evidence type="ECO:0000313" key="3">
    <source>
        <dbReference type="EMBL" id="CAF3935667.1"/>
    </source>
</evidence>
<evidence type="ECO:0000313" key="4">
    <source>
        <dbReference type="Proteomes" id="UP000663845"/>
    </source>
</evidence>
<dbReference type="InterPro" id="IPR007577">
    <property type="entry name" value="GlycoTrfase_DXD_sugar-bd_CS"/>
</dbReference>
<dbReference type="Gene3D" id="3.90.550.20">
    <property type="match status" value="1"/>
</dbReference>
<gene>
    <name evidence="2" type="ORF">JYZ213_LOCUS2136</name>
    <name evidence="3" type="ORF">OXD698_LOCUS25835</name>
</gene>
<protein>
    <recommendedName>
        <fullName evidence="5">Initiation-specific alpha-1,6-mannosyltransferase</fullName>
    </recommendedName>
</protein>
<dbReference type="GO" id="GO:0000009">
    <property type="term" value="F:alpha-1,6-mannosyltransferase activity"/>
    <property type="evidence" value="ECO:0007669"/>
    <property type="project" value="InterPro"/>
</dbReference>
<dbReference type="EMBL" id="CAJNOG010000010">
    <property type="protein sequence ID" value="CAF0745206.1"/>
    <property type="molecule type" value="Genomic_DNA"/>
</dbReference>
<dbReference type="GO" id="GO:0000136">
    <property type="term" value="C:mannan polymerase complex"/>
    <property type="evidence" value="ECO:0007669"/>
    <property type="project" value="TreeGrafter"/>
</dbReference>
<keyword evidence="1" id="KW-0812">Transmembrane</keyword>
<organism evidence="2 4">
    <name type="scientific">Adineta steineri</name>
    <dbReference type="NCBI Taxonomy" id="433720"/>
    <lineage>
        <taxon>Eukaryota</taxon>
        <taxon>Metazoa</taxon>
        <taxon>Spiralia</taxon>
        <taxon>Gnathifera</taxon>
        <taxon>Rotifera</taxon>
        <taxon>Eurotatoria</taxon>
        <taxon>Bdelloidea</taxon>
        <taxon>Adinetida</taxon>
        <taxon>Adinetidae</taxon>
        <taxon>Adineta</taxon>
    </lineage>
</organism>
<dbReference type="AlphaFoldDB" id="A0A813NUI7"/>
<accession>A0A813NUI7</accession>